<dbReference type="InterPro" id="IPR012902">
    <property type="entry name" value="N_methyl_site"/>
</dbReference>
<evidence type="ECO:0000256" key="8">
    <source>
        <dbReference type="ARBA" id="ARBA00022989"/>
    </source>
</evidence>
<feature type="transmembrane region" description="Helical" evidence="10">
    <location>
        <begin position="21"/>
        <end position="48"/>
    </location>
</feature>
<keyword evidence="7 10" id="KW-0812">Transmembrane</keyword>
<gene>
    <name evidence="11" type="primary">gspJ</name>
    <name evidence="11" type="ORF">QFW80_09195</name>
</gene>
<keyword evidence="12" id="KW-1185">Reference proteome</keyword>
<evidence type="ECO:0000256" key="9">
    <source>
        <dbReference type="ARBA" id="ARBA00023136"/>
    </source>
</evidence>
<evidence type="ECO:0000313" key="11">
    <source>
        <dbReference type="EMBL" id="MDH5830687.1"/>
    </source>
</evidence>
<dbReference type="Gene3D" id="2.10.70.20">
    <property type="entry name" value="gspk-gspi-gspj complex like domains"/>
    <property type="match status" value="1"/>
</dbReference>
<evidence type="ECO:0000256" key="3">
    <source>
        <dbReference type="ARBA" id="ARBA00021539"/>
    </source>
</evidence>
<dbReference type="InterPro" id="IPR010055">
    <property type="entry name" value="T2SS_protein-GspJ"/>
</dbReference>
<evidence type="ECO:0000256" key="5">
    <source>
        <dbReference type="ARBA" id="ARBA00022481"/>
    </source>
</evidence>
<evidence type="ECO:0000256" key="10">
    <source>
        <dbReference type="SAM" id="Phobius"/>
    </source>
</evidence>
<sequence length="211" mass="22824">MRLRARRQQPAPGPRARARGFTLLEVMVALALFGLIAAAGVGVMGYTVDSQQVLRERMDRLGQFQRARALLRADLSQAAVRLVRRADGSSARDAFVGGRPGDAGPLFAFVRRGRENPDAAARASLEYVEYRIVDGRLERSARAAVDGAAPPAARVLLDGVTRARVAYLERDTWNDGWPGGAATLPVAVELELELDAIGRVRQRFLLPGAAP</sequence>
<dbReference type="NCBIfam" id="TIGR01711">
    <property type="entry name" value="gspJ"/>
    <property type="match status" value="1"/>
</dbReference>
<organism evidence="11 12">
    <name type="scientific">Luteimonas rhizosphaericola</name>
    <dbReference type="NCBI Taxonomy" id="3042024"/>
    <lineage>
        <taxon>Bacteria</taxon>
        <taxon>Pseudomonadati</taxon>
        <taxon>Pseudomonadota</taxon>
        <taxon>Gammaproteobacteria</taxon>
        <taxon>Lysobacterales</taxon>
        <taxon>Lysobacteraceae</taxon>
        <taxon>Luteimonas</taxon>
    </lineage>
</organism>
<keyword evidence="6" id="KW-0997">Cell inner membrane</keyword>
<dbReference type="SUPFAM" id="SSF54523">
    <property type="entry name" value="Pili subunits"/>
    <property type="match status" value="1"/>
</dbReference>
<proteinExistence type="inferred from homology"/>
<keyword evidence="4" id="KW-1003">Cell membrane</keyword>
<evidence type="ECO:0000256" key="4">
    <source>
        <dbReference type="ARBA" id="ARBA00022475"/>
    </source>
</evidence>
<keyword evidence="8 10" id="KW-1133">Transmembrane helix</keyword>
<evidence type="ECO:0000256" key="2">
    <source>
        <dbReference type="ARBA" id="ARBA00011084"/>
    </source>
</evidence>
<keyword evidence="5" id="KW-0488">Methylation</keyword>
<comment type="subcellular location">
    <subcellularLocation>
        <location evidence="1">Cell inner membrane</location>
        <topology evidence="1">Single-pass membrane protein</topology>
    </subcellularLocation>
</comment>
<dbReference type="Pfam" id="PF11612">
    <property type="entry name" value="T2SSJ"/>
    <property type="match status" value="1"/>
</dbReference>
<dbReference type="PROSITE" id="PS00409">
    <property type="entry name" value="PROKAR_NTER_METHYL"/>
    <property type="match status" value="1"/>
</dbReference>
<dbReference type="InterPro" id="IPR051621">
    <property type="entry name" value="T2SS_protein_J"/>
</dbReference>
<dbReference type="InterPro" id="IPR045584">
    <property type="entry name" value="Pilin-like"/>
</dbReference>
<protein>
    <recommendedName>
        <fullName evidence="3">Type II secretion system protein J</fullName>
    </recommendedName>
</protein>
<dbReference type="NCBIfam" id="TIGR02532">
    <property type="entry name" value="IV_pilin_GFxxxE"/>
    <property type="match status" value="1"/>
</dbReference>
<reference evidence="11 12" key="1">
    <citation type="submission" date="2023-04" db="EMBL/GenBank/DDBJ databases">
        <title>Luteimonas sp. M1R5S18.</title>
        <authorList>
            <person name="Sun J.-Q."/>
        </authorList>
    </citation>
    <scope>NUCLEOTIDE SEQUENCE [LARGE SCALE GENOMIC DNA]</scope>
    <source>
        <strain evidence="11 12">M1R5S18</strain>
    </source>
</reference>
<evidence type="ECO:0000256" key="6">
    <source>
        <dbReference type="ARBA" id="ARBA00022519"/>
    </source>
</evidence>
<dbReference type="PANTHER" id="PTHR39583:SF2">
    <property type="entry name" value="TYPE II SECRETION SYSTEM PROTEIN J"/>
    <property type="match status" value="1"/>
</dbReference>
<accession>A0ABT6JJ32</accession>
<evidence type="ECO:0000256" key="7">
    <source>
        <dbReference type="ARBA" id="ARBA00022692"/>
    </source>
</evidence>
<dbReference type="PANTHER" id="PTHR39583">
    <property type="entry name" value="TYPE II SECRETION SYSTEM PROTEIN J-RELATED"/>
    <property type="match status" value="1"/>
</dbReference>
<evidence type="ECO:0000313" key="12">
    <source>
        <dbReference type="Proteomes" id="UP001156831"/>
    </source>
</evidence>
<comment type="similarity">
    <text evidence="2">Belongs to the GSP J family.</text>
</comment>
<name>A0ABT6JJ32_9GAMM</name>
<dbReference type="Gene3D" id="3.10.610.10">
    <property type="entry name" value="GSPII I/J protein-like"/>
    <property type="match status" value="1"/>
</dbReference>
<keyword evidence="9 10" id="KW-0472">Membrane</keyword>
<comment type="caution">
    <text evidence="11">The sequence shown here is derived from an EMBL/GenBank/DDBJ whole genome shotgun (WGS) entry which is preliminary data.</text>
</comment>
<dbReference type="EMBL" id="JARXRN010000024">
    <property type="protein sequence ID" value="MDH5830687.1"/>
    <property type="molecule type" value="Genomic_DNA"/>
</dbReference>
<dbReference type="Pfam" id="PF07963">
    <property type="entry name" value="N_methyl"/>
    <property type="match status" value="1"/>
</dbReference>
<evidence type="ECO:0000256" key="1">
    <source>
        <dbReference type="ARBA" id="ARBA00004377"/>
    </source>
</evidence>
<dbReference type="Proteomes" id="UP001156831">
    <property type="component" value="Unassembled WGS sequence"/>
</dbReference>